<evidence type="ECO:0000313" key="2">
    <source>
        <dbReference type="EMBL" id="KAH0539975.1"/>
    </source>
</evidence>
<evidence type="ECO:0000313" key="3">
    <source>
        <dbReference type="Proteomes" id="UP000826195"/>
    </source>
</evidence>
<protein>
    <submittedName>
        <fullName evidence="2">Uncharacterized protein</fullName>
    </submittedName>
</protein>
<reference evidence="2 3" key="1">
    <citation type="journal article" date="2021" name="J. Hered.">
        <title>A chromosome-level genome assembly of the parasitoid wasp, Cotesia glomerata (Hymenoptera: Braconidae).</title>
        <authorList>
            <person name="Pinto B.J."/>
            <person name="Weis J.J."/>
            <person name="Gamble T."/>
            <person name="Ode P.J."/>
            <person name="Paul R."/>
            <person name="Zaspel J.M."/>
        </authorList>
    </citation>
    <scope>NUCLEOTIDE SEQUENCE [LARGE SCALE GENOMIC DNA]</scope>
    <source>
        <strain evidence="2">CgM1</strain>
    </source>
</reference>
<accession>A0AAV7I1Q1</accession>
<feature type="region of interest" description="Disordered" evidence="1">
    <location>
        <begin position="22"/>
        <end position="43"/>
    </location>
</feature>
<keyword evidence="3" id="KW-1185">Reference proteome</keyword>
<comment type="caution">
    <text evidence="2">The sequence shown here is derived from an EMBL/GenBank/DDBJ whole genome shotgun (WGS) entry which is preliminary data.</text>
</comment>
<gene>
    <name evidence="2" type="ORF">KQX54_010579</name>
</gene>
<sequence length="265" mass="29794">MFDKLNTNIREELEDPQLRLRIPKIKNPSALESSTSEDEEVDLTKIKRRRKNKKQNIVASKKQGIDEILKAYQFNSEIKNTEQINDNNIADSSDETVDAENENMDREINDVGNGEQLSGNKNLDLPEQISNGNSTIIPETYEGESLVTDYKPVEEDNENNNCKLHDGNKITEAKQNLDQSKEINKKKLNSISKATKRDLSELTAEDIGDVEGDDHNLHDGNDITKIIKMGKGKFLLAKENKNPILAAKKVTFDVTPGTSKNSNRA</sequence>
<name>A0AAV7I1Q1_COTGL</name>
<evidence type="ECO:0000256" key="1">
    <source>
        <dbReference type="SAM" id="MobiDB-lite"/>
    </source>
</evidence>
<organism evidence="2 3">
    <name type="scientific">Cotesia glomerata</name>
    <name type="common">Lepidopteran parasitic wasp</name>
    <name type="synonym">Apanteles glomeratus</name>
    <dbReference type="NCBI Taxonomy" id="32391"/>
    <lineage>
        <taxon>Eukaryota</taxon>
        <taxon>Metazoa</taxon>
        <taxon>Ecdysozoa</taxon>
        <taxon>Arthropoda</taxon>
        <taxon>Hexapoda</taxon>
        <taxon>Insecta</taxon>
        <taxon>Pterygota</taxon>
        <taxon>Neoptera</taxon>
        <taxon>Endopterygota</taxon>
        <taxon>Hymenoptera</taxon>
        <taxon>Apocrita</taxon>
        <taxon>Ichneumonoidea</taxon>
        <taxon>Braconidae</taxon>
        <taxon>Microgastrinae</taxon>
        <taxon>Cotesia</taxon>
    </lineage>
</organism>
<proteinExistence type="predicted"/>
<dbReference type="Proteomes" id="UP000826195">
    <property type="component" value="Unassembled WGS sequence"/>
</dbReference>
<dbReference type="AlphaFoldDB" id="A0AAV7I1Q1"/>
<dbReference type="EMBL" id="JAHXZJ010002609">
    <property type="protein sequence ID" value="KAH0539975.1"/>
    <property type="molecule type" value="Genomic_DNA"/>
</dbReference>